<sequence>MKTGVSSMSSVVDFLEQMGSDARWRDASLEDIAQTLAEQGIEAPMCNAILAKDSTGLQALLGQIQLNGEQLPGPHEVPVPAEPEPEEEEEEDDETHDEHKAPHAGRSPVPSSSSSP</sequence>
<dbReference type="EMBL" id="JACZZA010000002">
    <property type="protein sequence ID" value="MBE1159849.1"/>
    <property type="molecule type" value="Genomic_DNA"/>
</dbReference>
<evidence type="ECO:0000256" key="1">
    <source>
        <dbReference type="SAM" id="MobiDB-lite"/>
    </source>
</evidence>
<name>A0ABR9G756_9GAMM</name>
<protein>
    <submittedName>
        <fullName evidence="2">Uncharacterized protein</fullName>
    </submittedName>
</protein>
<keyword evidence="3" id="KW-1185">Reference proteome</keyword>
<dbReference type="Proteomes" id="UP000651010">
    <property type="component" value="Unassembled WGS sequence"/>
</dbReference>
<feature type="region of interest" description="Disordered" evidence="1">
    <location>
        <begin position="66"/>
        <end position="116"/>
    </location>
</feature>
<organism evidence="2 3">
    <name type="scientific">Dyella acidiphila</name>
    <dbReference type="NCBI Taxonomy" id="2775866"/>
    <lineage>
        <taxon>Bacteria</taxon>
        <taxon>Pseudomonadati</taxon>
        <taxon>Pseudomonadota</taxon>
        <taxon>Gammaproteobacteria</taxon>
        <taxon>Lysobacterales</taxon>
        <taxon>Rhodanobacteraceae</taxon>
        <taxon>Dyella</taxon>
    </lineage>
</organism>
<evidence type="ECO:0000313" key="3">
    <source>
        <dbReference type="Proteomes" id="UP000651010"/>
    </source>
</evidence>
<feature type="compositionally biased region" description="Acidic residues" evidence="1">
    <location>
        <begin position="83"/>
        <end position="95"/>
    </location>
</feature>
<feature type="compositionally biased region" description="Low complexity" evidence="1">
    <location>
        <begin position="107"/>
        <end position="116"/>
    </location>
</feature>
<dbReference type="RefSeq" id="WP_192554702.1">
    <property type="nucleotide sequence ID" value="NZ_JACZZA010000002.1"/>
</dbReference>
<gene>
    <name evidence="2" type="ORF">IGX34_05590</name>
</gene>
<evidence type="ECO:0000313" key="2">
    <source>
        <dbReference type="EMBL" id="MBE1159849.1"/>
    </source>
</evidence>
<reference evidence="2 3" key="1">
    <citation type="submission" date="2020-09" db="EMBL/GenBank/DDBJ databases">
        <title>Dyella sp. 7MK23 isolated from forest soil.</title>
        <authorList>
            <person name="Fu J."/>
        </authorList>
    </citation>
    <scope>NUCLEOTIDE SEQUENCE [LARGE SCALE GENOMIC DNA]</scope>
    <source>
        <strain evidence="2 3">7MK23</strain>
    </source>
</reference>
<accession>A0ABR9G756</accession>
<proteinExistence type="predicted"/>
<comment type="caution">
    <text evidence="2">The sequence shown here is derived from an EMBL/GenBank/DDBJ whole genome shotgun (WGS) entry which is preliminary data.</text>
</comment>